<name>W4GMU6_APHAT</name>
<dbReference type="OrthoDB" id="431454at2759"/>
<organism evidence="3">
    <name type="scientific">Aphanomyces astaci</name>
    <name type="common">Crayfish plague agent</name>
    <dbReference type="NCBI Taxonomy" id="112090"/>
    <lineage>
        <taxon>Eukaryota</taxon>
        <taxon>Sar</taxon>
        <taxon>Stramenopiles</taxon>
        <taxon>Oomycota</taxon>
        <taxon>Saprolegniomycetes</taxon>
        <taxon>Saprolegniales</taxon>
        <taxon>Verrucalvaceae</taxon>
        <taxon>Aphanomyces</taxon>
    </lineage>
</organism>
<dbReference type="Pfam" id="PF12770">
    <property type="entry name" value="CHAT"/>
    <property type="match status" value="1"/>
</dbReference>
<dbReference type="GO" id="GO:0043531">
    <property type="term" value="F:ADP binding"/>
    <property type="evidence" value="ECO:0007669"/>
    <property type="project" value="InterPro"/>
</dbReference>
<evidence type="ECO:0000256" key="1">
    <source>
        <dbReference type="SAM" id="MobiDB-lite"/>
    </source>
</evidence>
<dbReference type="PANTHER" id="PTHR47691:SF3">
    <property type="entry name" value="HTH-TYPE TRANSCRIPTIONAL REGULATOR RV0890C-RELATED"/>
    <property type="match status" value="1"/>
</dbReference>
<dbReference type="Gene3D" id="3.40.50.300">
    <property type="entry name" value="P-loop containing nucleotide triphosphate hydrolases"/>
    <property type="match status" value="1"/>
</dbReference>
<dbReference type="SUPFAM" id="SSF48452">
    <property type="entry name" value="TPR-like"/>
    <property type="match status" value="1"/>
</dbReference>
<proteinExistence type="predicted"/>
<dbReference type="InterPro" id="IPR003593">
    <property type="entry name" value="AAA+_ATPase"/>
</dbReference>
<dbReference type="InterPro" id="IPR011990">
    <property type="entry name" value="TPR-like_helical_dom_sf"/>
</dbReference>
<feature type="domain" description="AAA+ ATPase" evidence="2">
    <location>
        <begin position="348"/>
        <end position="484"/>
    </location>
</feature>
<dbReference type="SUPFAM" id="SSF52540">
    <property type="entry name" value="P-loop containing nucleoside triphosphate hydrolases"/>
    <property type="match status" value="1"/>
</dbReference>
<dbReference type="SMART" id="SM00382">
    <property type="entry name" value="AAA"/>
    <property type="match status" value="1"/>
</dbReference>
<feature type="region of interest" description="Disordered" evidence="1">
    <location>
        <begin position="989"/>
        <end position="1030"/>
    </location>
</feature>
<reference evidence="3" key="1">
    <citation type="submission" date="2013-12" db="EMBL/GenBank/DDBJ databases">
        <title>The Genome Sequence of Aphanomyces astaci APO3.</title>
        <authorList>
            <consortium name="The Broad Institute Genomics Platform"/>
            <person name="Russ C."/>
            <person name="Tyler B."/>
            <person name="van West P."/>
            <person name="Dieguez-Uribeondo J."/>
            <person name="Young S.K."/>
            <person name="Zeng Q."/>
            <person name="Gargeya S."/>
            <person name="Fitzgerald M."/>
            <person name="Abouelleil A."/>
            <person name="Alvarado L."/>
            <person name="Chapman S.B."/>
            <person name="Gainer-Dewar J."/>
            <person name="Goldberg J."/>
            <person name="Griggs A."/>
            <person name="Gujja S."/>
            <person name="Hansen M."/>
            <person name="Howarth C."/>
            <person name="Imamovic A."/>
            <person name="Ireland A."/>
            <person name="Larimer J."/>
            <person name="McCowan C."/>
            <person name="Murphy C."/>
            <person name="Pearson M."/>
            <person name="Poon T.W."/>
            <person name="Priest M."/>
            <person name="Roberts A."/>
            <person name="Saif S."/>
            <person name="Shea T."/>
            <person name="Sykes S."/>
            <person name="Wortman J."/>
            <person name="Nusbaum C."/>
            <person name="Birren B."/>
        </authorList>
    </citation>
    <scope>NUCLEOTIDE SEQUENCE [LARGE SCALE GENOMIC DNA]</scope>
    <source>
        <strain evidence="3">APO3</strain>
    </source>
</reference>
<evidence type="ECO:0000259" key="2">
    <source>
        <dbReference type="SMART" id="SM00382"/>
    </source>
</evidence>
<evidence type="ECO:0000313" key="3">
    <source>
        <dbReference type="EMBL" id="ETV81020.1"/>
    </source>
</evidence>
<dbReference type="InterPro" id="IPR027417">
    <property type="entry name" value="P-loop_NTPase"/>
</dbReference>
<gene>
    <name evidence="3" type="ORF">H257_06454</name>
</gene>
<accession>W4GMU6</accession>
<dbReference type="RefSeq" id="XP_009829967.1">
    <property type="nucleotide sequence ID" value="XM_009831665.1"/>
</dbReference>
<feature type="compositionally biased region" description="Polar residues" evidence="1">
    <location>
        <begin position="769"/>
        <end position="783"/>
    </location>
</feature>
<dbReference type="STRING" id="112090.W4GMU6"/>
<dbReference type="EMBL" id="KI913125">
    <property type="protein sequence ID" value="ETV81020.1"/>
    <property type="molecule type" value="Genomic_DNA"/>
</dbReference>
<dbReference type="GeneID" id="20808450"/>
<dbReference type="Gene3D" id="1.25.40.10">
    <property type="entry name" value="Tetratricopeptide repeat domain"/>
    <property type="match status" value="1"/>
</dbReference>
<dbReference type="VEuPathDB" id="FungiDB:H257_06454"/>
<dbReference type="InterPro" id="IPR024983">
    <property type="entry name" value="CHAT_dom"/>
</dbReference>
<dbReference type="AlphaFoldDB" id="W4GMU6"/>
<sequence>MTVLDDIRLLLRSICDSPLQKSLEEHMEYISILQMQAAAILSVLDAAPSSSDRSDLLSDTMSLLSVDPSAPHEHSLHTDLDVAVLHASPFLLQLPDKRYVPLPELNIKQEQHRLHRIFADSNRALRTIHGVMSVDTLRKVLDRNATVLHFSGHGGGDGQQDFLVFEDCNATGLGHLIDSPTLQSILCSGLPSPSLKLVFVSSCHSRQVGEVFLRAGVQHVVCVKQNEKILDEVSIMFAQAFYHAILHGRTVPQAFAIAQSRVRAETNSQLKFESGKFVLLQRCSCAALERPNDCKCVFEPLFFDVPQGKFFNLQLHDAQKRHLLPALPPIVLGREMELHTLATLLHAPGGLVTIRGAPGIGKSTVALKLAHFMQERQVFEDGVVYCNVRGLTTVESLEASIRSTLLVEDSMPVNAPLHTLLHHTLVIVDHVQDNLSFQHFVVKLLSQCPRLKLVVTSTQAFDMTDEKVVELHRLSSSQAARLFLKKSPRACHHLDFPEVITRPLDVELMHHPLLAYLDGHPQAIALCASLLQDKTLPELTHAICSQTAYLPPLMTSLQVAIGSLTDPDTLRFFALQGYLPAGALASDFRAMFGRDWERHASVLCRYSLLQKQHHFPIKCKPRQKDIHHEALLSALQHYGEFVSGSTRKSARSPLERSRTSIEEALQKTLSHAHLQSLSLLFSTFPFITSYARRWVRPPDAIRWTAHFAKSMRWTHQYIGTFSPFSNAAYLILDIHEANAWNCLERFDQASCDVPNNNQPTETSDHESSDSPNQVTPDETSAGQSGEKPPLRRRKRQPKWASATASLACYFAHTLFLAGRHEGAVRALKSGLDIAKEHGLKVAQANLTKLWATILVQDKKFEEAKVQFGLALLLYRAGDSKVGQASTLTGIGMVHSRLGNLRAAHSGFSKALALYEWSNHILGQLNCHQRLGHLEKKLKMGDELELTQHYAASRRLQGDLNNRKEDEFVRWVGHEMSLLLEIPADMAKRTPSKVKIEDDKQGDDEEVSSFARRKSYDSTRRRPSGGTKIVV</sequence>
<feature type="region of interest" description="Disordered" evidence="1">
    <location>
        <begin position="753"/>
        <end position="797"/>
    </location>
</feature>
<dbReference type="PANTHER" id="PTHR47691">
    <property type="entry name" value="REGULATOR-RELATED"/>
    <property type="match status" value="1"/>
</dbReference>
<protein>
    <recommendedName>
        <fullName evidence="2">AAA+ ATPase domain-containing protein</fullName>
    </recommendedName>
</protein>